<dbReference type="InterPro" id="IPR017911">
    <property type="entry name" value="MacB-like_ATP-bd"/>
</dbReference>
<proteinExistence type="predicted"/>
<dbReference type="Pfam" id="PF00005">
    <property type="entry name" value="ABC_tran"/>
    <property type="match status" value="1"/>
</dbReference>
<evidence type="ECO:0000313" key="6">
    <source>
        <dbReference type="EMBL" id="WDA57646.1"/>
    </source>
</evidence>
<dbReference type="SMART" id="SM00382">
    <property type="entry name" value="AAA"/>
    <property type="match status" value="1"/>
</dbReference>
<feature type="domain" description="ABC transporter" evidence="5">
    <location>
        <begin position="11"/>
        <end position="249"/>
    </location>
</feature>
<dbReference type="InterPro" id="IPR017871">
    <property type="entry name" value="ABC_transporter-like_CS"/>
</dbReference>
<dbReference type="SUPFAM" id="SSF52540">
    <property type="entry name" value="P-loop containing nucleoside triphosphate hydrolases"/>
    <property type="match status" value="1"/>
</dbReference>
<gene>
    <name evidence="6" type="ORF">M8445_09755</name>
</gene>
<evidence type="ECO:0000256" key="4">
    <source>
        <dbReference type="SAM" id="MobiDB-lite"/>
    </source>
</evidence>
<dbReference type="InterPro" id="IPR003439">
    <property type="entry name" value="ABC_transporter-like_ATP-bd"/>
</dbReference>
<dbReference type="EMBL" id="CP115165">
    <property type="protein sequence ID" value="WDA57646.1"/>
    <property type="molecule type" value="Genomic_DNA"/>
</dbReference>
<dbReference type="PANTHER" id="PTHR24220:SF86">
    <property type="entry name" value="ABC TRANSPORTER ABCH.1"/>
    <property type="match status" value="1"/>
</dbReference>
<evidence type="ECO:0000256" key="3">
    <source>
        <dbReference type="ARBA" id="ARBA00022840"/>
    </source>
</evidence>
<dbReference type="InterPro" id="IPR003593">
    <property type="entry name" value="AAA+_ATPase"/>
</dbReference>
<name>A0ABY7UXL7_9DEIO</name>
<organism evidence="6 7">
    <name type="scientific">Deinococcus aquaticus</name>
    <dbReference type="NCBI Taxonomy" id="328692"/>
    <lineage>
        <taxon>Bacteria</taxon>
        <taxon>Thermotogati</taxon>
        <taxon>Deinococcota</taxon>
        <taxon>Deinococci</taxon>
        <taxon>Deinococcales</taxon>
        <taxon>Deinococcaceae</taxon>
        <taxon>Deinococcus</taxon>
    </lineage>
</organism>
<dbReference type="RefSeq" id="WP_273987581.1">
    <property type="nucleotide sequence ID" value="NZ_BAABQT010000002.1"/>
</dbReference>
<keyword evidence="3 6" id="KW-0067">ATP-binding</keyword>
<feature type="region of interest" description="Disordered" evidence="4">
    <location>
        <begin position="226"/>
        <end position="261"/>
    </location>
</feature>
<sequence length="261" mass="27983">MSAAQTAGPVVDIRDVRKVYEQGDVIFEALKGVSVQIAQGEMVALMGPSGSGKTTLMQVIGLLDRPSSGSYRLAGRDVTTLSENERAEARNTDIGFVFQAFHLLPRLSLVENVEVPLTYAGVPPRERRERAMQVLARVGLADKARNLPSQISGGQKQRVAVARALAGSPRLLLADEPTGNLDTRTSEEVMGLFSALHAEGTTVVIVTHEDDIGAYAQRVIRVRDGVIESDRRQTPRTSMTHHSPAQQSGHQSGAAPSGGQP</sequence>
<evidence type="ECO:0000259" key="5">
    <source>
        <dbReference type="PROSITE" id="PS50893"/>
    </source>
</evidence>
<evidence type="ECO:0000256" key="1">
    <source>
        <dbReference type="ARBA" id="ARBA00022448"/>
    </source>
</evidence>
<evidence type="ECO:0000256" key="2">
    <source>
        <dbReference type="ARBA" id="ARBA00022741"/>
    </source>
</evidence>
<feature type="compositionally biased region" description="Polar residues" evidence="4">
    <location>
        <begin position="235"/>
        <end position="251"/>
    </location>
</feature>
<dbReference type="InterPro" id="IPR015854">
    <property type="entry name" value="ABC_transpr_LolD-like"/>
</dbReference>
<dbReference type="PANTHER" id="PTHR24220">
    <property type="entry name" value="IMPORT ATP-BINDING PROTEIN"/>
    <property type="match status" value="1"/>
</dbReference>
<accession>A0ABY7UXL7</accession>
<protein>
    <submittedName>
        <fullName evidence="6">ABC transporter ATP-binding protein</fullName>
    </submittedName>
</protein>
<dbReference type="Gene3D" id="3.40.50.300">
    <property type="entry name" value="P-loop containing nucleotide triphosphate hydrolases"/>
    <property type="match status" value="1"/>
</dbReference>
<reference evidence="6 7" key="1">
    <citation type="submission" date="2022-12" db="EMBL/GenBank/DDBJ databases">
        <title>Genome Sequence of Deinococcus aquaticus Type Strain PB314.</title>
        <authorList>
            <person name="Albert C."/>
            <person name="Hill J."/>
            <person name="Boren L."/>
            <person name="Scholz-Ng S."/>
            <person name="Fatema N."/>
            <person name="Grosso R."/>
            <person name="Soboslay E."/>
            <person name="Tuohy J."/>
        </authorList>
    </citation>
    <scope>NUCLEOTIDE SEQUENCE [LARGE SCALE GENOMIC DNA]</scope>
    <source>
        <strain evidence="6 7">PB-314</strain>
    </source>
</reference>
<dbReference type="PROSITE" id="PS50893">
    <property type="entry name" value="ABC_TRANSPORTER_2"/>
    <property type="match status" value="1"/>
</dbReference>
<keyword evidence="7" id="KW-1185">Reference proteome</keyword>
<dbReference type="Proteomes" id="UP001217044">
    <property type="component" value="Chromosome"/>
</dbReference>
<keyword evidence="2" id="KW-0547">Nucleotide-binding</keyword>
<dbReference type="GO" id="GO:0005524">
    <property type="term" value="F:ATP binding"/>
    <property type="evidence" value="ECO:0007669"/>
    <property type="project" value="UniProtKB-KW"/>
</dbReference>
<dbReference type="PROSITE" id="PS00211">
    <property type="entry name" value="ABC_TRANSPORTER_1"/>
    <property type="match status" value="1"/>
</dbReference>
<evidence type="ECO:0000313" key="7">
    <source>
        <dbReference type="Proteomes" id="UP001217044"/>
    </source>
</evidence>
<dbReference type="CDD" id="cd03255">
    <property type="entry name" value="ABC_MJ0796_LolCDE_FtsE"/>
    <property type="match status" value="1"/>
</dbReference>
<dbReference type="InterPro" id="IPR027417">
    <property type="entry name" value="P-loop_NTPase"/>
</dbReference>
<keyword evidence="1" id="KW-0813">Transport</keyword>